<dbReference type="SMART" id="SM00563">
    <property type="entry name" value="PlsC"/>
    <property type="match status" value="1"/>
</dbReference>
<dbReference type="Proteomes" id="UP001158576">
    <property type="component" value="Chromosome 2"/>
</dbReference>
<dbReference type="PANTHER" id="PTHR10983:SF16">
    <property type="entry name" value="LYSOCARDIOLIPIN ACYLTRANSFERASE 1"/>
    <property type="match status" value="1"/>
</dbReference>
<dbReference type="Proteomes" id="UP001158576">
    <property type="component" value="Unassembled WGS sequence"/>
</dbReference>
<keyword evidence="2" id="KW-0808">Transferase</keyword>
<reference evidence="8 9" key="1">
    <citation type="submission" date="2021-04" db="EMBL/GenBank/DDBJ databases">
        <authorList>
            <person name="Bliznina A."/>
        </authorList>
    </citation>
    <scope>NUCLEOTIDE SEQUENCE [LARGE SCALE GENOMIC DNA]</scope>
</reference>
<keyword evidence="3" id="KW-0443">Lipid metabolism</keyword>
<evidence type="ECO:0000256" key="1">
    <source>
        <dbReference type="ARBA" id="ARBA00008655"/>
    </source>
</evidence>
<dbReference type="InterPro" id="IPR002123">
    <property type="entry name" value="Plipid/glycerol_acylTrfase"/>
</dbReference>
<keyword evidence="4" id="KW-0012">Acyltransferase</keyword>
<keyword evidence="9" id="KW-1185">Reference proteome</keyword>
<dbReference type="PANTHER" id="PTHR10983">
    <property type="entry name" value="1-ACYLGLYCEROL-3-PHOSPHATE ACYLTRANSFERASE-RELATED"/>
    <property type="match status" value="1"/>
</dbReference>
<evidence type="ECO:0000256" key="2">
    <source>
        <dbReference type="ARBA" id="ARBA00022679"/>
    </source>
</evidence>
<evidence type="ECO:0000256" key="4">
    <source>
        <dbReference type="ARBA" id="ARBA00023315"/>
    </source>
</evidence>
<dbReference type="EMBL" id="CAJRAX010000006">
    <property type="protein sequence ID" value="CAG5114405.1"/>
    <property type="molecule type" value="Genomic_DNA"/>
</dbReference>
<keyword evidence="5" id="KW-0812">Transmembrane</keyword>
<evidence type="ECO:0000259" key="6">
    <source>
        <dbReference type="SMART" id="SM00563"/>
    </source>
</evidence>
<feature type="domain" description="Phospholipid/glycerol acyltransferase" evidence="6">
    <location>
        <begin position="91"/>
        <end position="215"/>
    </location>
</feature>
<evidence type="ECO:0000256" key="5">
    <source>
        <dbReference type="SAM" id="Phobius"/>
    </source>
</evidence>
<dbReference type="Pfam" id="PF16076">
    <property type="entry name" value="Acyltransf_C"/>
    <property type="match status" value="1"/>
</dbReference>
<comment type="similarity">
    <text evidence="1">Belongs to the 1-acyl-sn-glycerol-3-phosphate acyltransferase family.</text>
</comment>
<evidence type="ECO:0000313" key="8">
    <source>
        <dbReference type="EMBL" id="CAG5114405.1"/>
    </source>
</evidence>
<proteinExistence type="inferred from homology"/>
<dbReference type="EMBL" id="OU015567">
    <property type="protein sequence ID" value="CAG5112694.1"/>
    <property type="molecule type" value="Genomic_DNA"/>
</dbReference>
<feature type="transmembrane region" description="Helical" evidence="5">
    <location>
        <begin position="59"/>
        <end position="80"/>
    </location>
</feature>
<keyword evidence="5" id="KW-1133">Transmembrane helix</keyword>
<organism evidence="8 9">
    <name type="scientific">Oikopleura dioica</name>
    <name type="common">Tunicate</name>
    <dbReference type="NCBI Taxonomy" id="34765"/>
    <lineage>
        <taxon>Eukaryota</taxon>
        <taxon>Metazoa</taxon>
        <taxon>Chordata</taxon>
        <taxon>Tunicata</taxon>
        <taxon>Appendicularia</taxon>
        <taxon>Copelata</taxon>
        <taxon>Oikopleuridae</taxon>
        <taxon>Oikopleura</taxon>
    </lineage>
</organism>
<dbReference type="InterPro" id="IPR032098">
    <property type="entry name" value="Acyltransf_C"/>
</dbReference>
<dbReference type="SUPFAM" id="SSF69593">
    <property type="entry name" value="Glycerol-3-phosphate (1)-acyltransferase"/>
    <property type="match status" value="1"/>
</dbReference>
<keyword evidence="5" id="KW-0472">Membrane</keyword>
<dbReference type="Pfam" id="PF01553">
    <property type="entry name" value="Acyltransferase"/>
    <property type="match status" value="1"/>
</dbReference>
<name>A0ABN7T9T3_OIKDI</name>
<feature type="transmembrane region" description="Helical" evidence="5">
    <location>
        <begin position="315"/>
        <end position="335"/>
    </location>
</feature>
<keyword evidence="3" id="KW-1208">Phospholipid metabolism</keyword>
<sequence length="381" mass="44791">MKNESVDVEHRPLGRVGGALFCFLIFITSFYGAIFLLGPCFALIYIWPWLYRRVVDRIVAFWLIFPIALLEKVFRVQFFVKGDGFNYMERTVIILNHRTRVDWMLFWPCLFHCARLRKLKIVLKSDLKYIPGPGWAMQAAGFIFLDRKWERDRPHVEDLLHYFNDPDINEPLILLMFPEGTDLTENTKSRSDKFADKQGLPKYDYVLHPRTTGFTHLVKQLTEANAIDSIHDITVGYPAGLIRDENDLIDGKMPKEVHFSITRHPVDTLPTSDQDQMSTWLNEKWRLKEEKLKKFYTVDRKFNDTRQPYWDKRTISIWIALVFWPSFTVVCSYGLIVSHMLKWYGLGSIVFYIFALRANGGVEKLEMAVFQALHHKNPKED</sequence>
<accession>A0ABN7T9T3</accession>
<evidence type="ECO:0000313" key="9">
    <source>
        <dbReference type="Proteomes" id="UP001158576"/>
    </source>
</evidence>
<dbReference type="CDD" id="cd07990">
    <property type="entry name" value="LPLAT_LCLAT1-like"/>
    <property type="match status" value="1"/>
</dbReference>
<evidence type="ECO:0000313" key="7">
    <source>
        <dbReference type="EMBL" id="CAG5112694.1"/>
    </source>
</evidence>
<feature type="transmembrane region" description="Helical" evidence="5">
    <location>
        <begin position="20"/>
        <end position="47"/>
    </location>
</feature>
<gene>
    <name evidence="7" type="ORF">OKIOD_LOCUS15646</name>
    <name evidence="8" type="ORF">OKIOD_LOCUS17223</name>
</gene>
<protein>
    <submittedName>
        <fullName evidence="7">Oidioi.mRNA.OKI2018_I69.chr2.g6881.t1.cds</fullName>
    </submittedName>
    <submittedName>
        <fullName evidence="8">Oidioi.mRNA.OKI2018_I69.chrUn_2.g17220.t1.c ds</fullName>
    </submittedName>
</protein>
<evidence type="ECO:0000256" key="3">
    <source>
        <dbReference type="ARBA" id="ARBA00023264"/>
    </source>
</evidence>